<feature type="transmembrane region" description="Helical" evidence="9">
    <location>
        <begin position="150"/>
        <end position="166"/>
    </location>
</feature>
<gene>
    <name evidence="10" type="ORF">DVH24_005582</name>
</gene>
<evidence type="ECO:0000256" key="2">
    <source>
        <dbReference type="ARBA" id="ARBA00007079"/>
    </source>
</evidence>
<feature type="transmembrane region" description="Helical" evidence="9">
    <location>
        <begin position="124"/>
        <end position="143"/>
    </location>
</feature>
<dbReference type="AlphaFoldDB" id="A0A498IJJ0"/>
<dbReference type="GO" id="GO:0016020">
    <property type="term" value="C:membrane"/>
    <property type="evidence" value="ECO:0007669"/>
    <property type="project" value="UniProtKB-SubCell"/>
</dbReference>
<evidence type="ECO:0000256" key="7">
    <source>
        <dbReference type="ARBA" id="ARBA00023136"/>
    </source>
</evidence>
<dbReference type="Pfam" id="PF11744">
    <property type="entry name" value="ALMT"/>
    <property type="match status" value="1"/>
</dbReference>
<feature type="transmembrane region" description="Helical" evidence="9">
    <location>
        <begin position="72"/>
        <end position="91"/>
    </location>
</feature>
<evidence type="ECO:0000256" key="4">
    <source>
        <dbReference type="ARBA" id="ARBA00022692"/>
    </source>
</evidence>
<keyword evidence="5 9" id="KW-1133">Transmembrane helix</keyword>
<evidence type="ECO:0000313" key="10">
    <source>
        <dbReference type="EMBL" id="RXH83329.1"/>
    </source>
</evidence>
<evidence type="ECO:0000256" key="6">
    <source>
        <dbReference type="ARBA" id="ARBA00023065"/>
    </source>
</evidence>
<evidence type="ECO:0000256" key="3">
    <source>
        <dbReference type="ARBA" id="ARBA00022448"/>
    </source>
</evidence>
<reference evidence="10 11" key="1">
    <citation type="submission" date="2018-10" db="EMBL/GenBank/DDBJ databases">
        <title>A high-quality apple genome assembly.</title>
        <authorList>
            <person name="Hu J."/>
        </authorList>
    </citation>
    <scope>NUCLEOTIDE SEQUENCE [LARGE SCALE GENOMIC DNA]</scope>
    <source>
        <strain evidence="11">cv. HFTH1</strain>
        <tissue evidence="10">Young leaf</tissue>
    </source>
</reference>
<dbReference type="GO" id="GO:0034220">
    <property type="term" value="P:monoatomic ion transmembrane transport"/>
    <property type="evidence" value="ECO:0007669"/>
    <property type="project" value="UniProtKB-KW"/>
</dbReference>
<dbReference type="PANTHER" id="PTHR31086">
    <property type="entry name" value="ALUMINUM-ACTIVATED MALATE TRANSPORTER 10"/>
    <property type="match status" value="1"/>
</dbReference>
<comment type="caution">
    <text evidence="10">The sequence shown here is derived from an EMBL/GenBank/DDBJ whole genome shotgun (WGS) entry which is preliminary data.</text>
</comment>
<comment type="similarity">
    <text evidence="2">Belongs to the aromatic acid exporter (TC 2.A.85) family.</text>
</comment>
<feature type="transmembrane region" description="Helical" evidence="9">
    <location>
        <begin position="41"/>
        <end position="60"/>
    </location>
</feature>
<keyword evidence="7 9" id="KW-0472">Membrane</keyword>
<feature type="transmembrane region" description="Helical" evidence="9">
    <location>
        <begin position="98"/>
        <end position="118"/>
    </location>
</feature>
<organism evidence="10 11">
    <name type="scientific">Malus domestica</name>
    <name type="common">Apple</name>
    <name type="synonym">Pyrus malus</name>
    <dbReference type="NCBI Taxonomy" id="3750"/>
    <lineage>
        <taxon>Eukaryota</taxon>
        <taxon>Viridiplantae</taxon>
        <taxon>Streptophyta</taxon>
        <taxon>Embryophyta</taxon>
        <taxon>Tracheophyta</taxon>
        <taxon>Spermatophyta</taxon>
        <taxon>Magnoliopsida</taxon>
        <taxon>eudicotyledons</taxon>
        <taxon>Gunneridae</taxon>
        <taxon>Pentapetalae</taxon>
        <taxon>rosids</taxon>
        <taxon>fabids</taxon>
        <taxon>Rosales</taxon>
        <taxon>Rosaceae</taxon>
        <taxon>Amygdaloideae</taxon>
        <taxon>Maleae</taxon>
        <taxon>Malus</taxon>
    </lineage>
</organism>
<evidence type="ECO:0000256" key="8">
    <source>
        <dbReference type="ARBA" id="ARBA00023303"/>
    </source>
</evidence>
<accession>A0A498IJJ0</accession>
<feature type="transmembrane region" description="Helical" evidence="9">
    <location>
        <begin position="186"/>
        <end position="206"/>
    </location>
</feature>
<evidence type="ECO:0000313" key="11">
    <source>
        <dbReference type="Proteomes" id="UP000290289"/>
    </source>
</evidence>
<comment type="subcellular location">
    <subcellularLocation>
        <location evidence="1">Membrane</location>
        <topology evidence="1">Multi-pass membrane protein</topology>
    </subcellularLocation>
</comment>
<dbReference type="EMBL" id="RDQH01000337">
    <property type="protein sequence ID" value="RXH83329.1"/>
    <property type="molecule type" value="Genomic_DNA"/>
</dbReference>
<keyword evidence="6" id="KW-0406">Ion transport</keyword>
<evidence type="ECO:0000256" key="9">
    <source>
        <dbReference type="SAM" id="Phobius"/>
    </source>
</evidence>
<dbReference type="Proteomes" id="UP000290289">
    <property type="component" value="Chromosome 11"/>
</dbReference>
<evidence type="ECO:0000256" key="1">
    <source>
        <dbReference type="ARBA" id="ARBA00004141"/>
    </source>
</evidence>
<keyword evidence="8" id="KW-0407">Ion channel</keyword>
<proteinExistence type="inferred from homology"/>
<protein>
    <recommendedName>
        <fullName evidence="12">Aluminum-activated malate transporter</fullName>
    </recommendedName>
</protein>
<keyword evidence="11" id="KW-1185">Reference proteome</keyword>
<keyword evidence="3" id="KW-0813">Transport</keyword>
<dbReference type="InterPro" id="IPR020966">
    <property type="entry name" value="ALMT"/>
</dbReference>
<name>A0A498IJJ0_MALDO</name>
<sequence length="480" mass="52632">MVSSNHENAAGSLAFPKRLWGKIVGFALRLKNLGKDDPRRMIHCFKVGLALTFVSLFYYFKPLYDGFGLDTMWSILTVVVVFEFSVGATLGKGLNRMLATLTAGALGIGAHRLATLSGETGEPILIALFVFIIAGIVTFLRFIPQIKARYDYGMMVFILTFCLILVSGDRDEEVVRMGFERLSTIVIGSCAAVFVCTFICPVWIGVDLHNHIATNIEKLGNFLEGFEDGYFKISEDGQPINKSSSLQGYKSVLTSSSKEEIMANLAKWEPCHGKFRFRHPWNEYLKVGSVTRQCAFKIESLNHYLTSEIQSPPEVRSIIQGECTVISSECGKALKELASEVRKMTKSSAAEPHITNSKAAAENLKAVIRSSLSKHCNYLEIMQAGAVASLLFEVVKCTEEIAGAAHKLASLAHFKNAKPRVTPETQELPSQGAVNPVSGIDGAHHVITIDPSQSLRGSENSSPPVLAPRMEVQTLEMSSF</sequence>
<keyword evidence="4 9" id="KW-0812">Transmembrane</keyword>
<evidence type="ECO:0008006" key="12">
    <source>
        <dbReference type="Google" id="ProtNLM"/>
    </source>
</evidence>
<dbReference type="STRING" id="3750.A0A498IJJ0"/>
<evidence type="ECO:0000256" key="5">
    <source>
        <dbReference type="ARBA" id="ARBA00022989"/>
    </source>
</evidence>
<dbReference type="GO" id="GO:0015743">
    <property type="term" value="P:malate transport"/>
    <property type="evidence" value="ECO:0007669"/>
    <property type="project" value="InterPro"/>
</dbReference>